<keyword evidence="4" id="KW-0175">Coiled coil</keyword>
<proteinExistence type="inferred from homology"/>
<keyword evidence="6" id="KW-1185">Reference proteome</keyword>
<feature type="coiled-coil region" evidence="4">
    <location>
        <begin position="330"/>
        <end position="360"/>
    </location>
</feature>
<evidence type="ECO:0008006" key="7">
    <source>
        <dbReference type="Google" id="ProtNLM"/>
    </source>
</evidence>
<dbReference type="AlphaFoldDB" id="A0AAW1HTL9"/>
<dbReference type="PANTHER" id="PTHR36427">
    <property type="entry name" value="54S RIBOSOMAL PROTEIN L1, MITOCHONDRIAL"/>
    <property type="match status" value="1"/>
</dbReference>
<evidence type="ECO:0000313" key="6">
    <source>
        <dbReference type="Proteomes" id="UP001458880"/>
    </source>
</evidence>
<evidence type="ECO:0000256" key="4">
    <source>
        <dbReference type="SAM" id="Coils"/>
    </source>
</evidence>
<organism evidence="5 6">
    <name type="scientific">Popillia japonica</name>
    <name type="common">Japanese beetle</name>
    <dbReference type="NCBI Taxonomy" id="7064"/>
    <lineage>
        <taxon>Eukaryota</taxon>
        <taxon>Metazoa</taxon>
        <taxon>Ecdysozoa</taxon>
        <taxon>Arthropoda</taxon>
        <taxon>Hexapoda</taxon>
        <taxon>Insecta</taxon>
        <taxon>Pterygota</taxon>
        <taxon>Neoptera</taxon>
        <taxon>Endopterygota</taxon>
        <taxon>Coleoptera</taxon>
        <taxon>Polyphaga</taxon>
        <taxon>Scarabaeiformia</taxon>
        <taxon>Scarabaeidae</taxon>
        <taxon>Rutelinae</taxon>
        <taxon>Popillia</taxon>
    </lineage>
</organism>
<dbReference type="SUPFAM" id="SSF56808">
    <property type="entry name" value="Ribosomal protein L1"/>
    <property type="match status" value="2"/>
</dbReference>
<dbReference type="Gene3D" id="3.40.50.790">
    <property type="match status" value="2"/>
</dbReference>
<dbReference type="GO" id="GO:1990904">
    <property type="term" value="C:ribonucleoprotein complex"/>
    <property type="evidence" value="ECO:0007669"/>
    <property type="project" value="UniProtKB-KW"/>
</dbReference>
<reference evidence="5 6" key="1">
    <citation type="journal article" date="2024" name="BMC Genomics">
        <title>De novo assembly and annotation of Popillia japonica's genome with initial clues to its potential as an invasive pest.</title>
        <authorList>
            <person name="Cucini C."/>
            <person name="Boschi S."/>
            <person name="Funari R."/>
            <person name="Cardaioli E."/>
            <person name="Iannotti N."/>
            <person name="Marturano G."/>
            <person name="Paoli F."/>
            <person name="Bruttini M."/>
            <person name="Carapelli A."/>
            <person name="Frati F."/>
            <person name="Nardi F."/>
        </authorList>
    </citation>
    <scope>NUCLEOTIDE SEQUENCE [LARGE SCALE GENOMIC DNA]</scope>
    <source>
        <strain evidence="5">DMR45628</strain>
    </source>
</reference>
<keyword evidence="3" id="KW-0687">Ribonucleoprotein</keyword>
<dbReference type="InterPro" id="IPR016095">
    <property type="entry name" value="Ribosomal_uL1_3-a/b-sand"/>
</dbReference>
<dbReference type="GO" id="GO:0005840">
    <property type="term" value="C:ribosome"/>
    <property type="evidence" value="ECO:0007669"/>
    <property type="project" value="UniProtKB-KW"/>
</dbReference>
<dbReference type="InterPro" id="IPR023674">
    <property type="entry name" value="Ribosomal_uL1-like"/>
</dbReference>
<accession>A0AAW1HTL9</accession>
<gene>
    <name evidence="5" type="ORF">QE152_g39822</name>
</gene>
<comment type="similarity">
    <text evidence="1">Belongs to the universal ribosomal protein uL1 family.</text>
</comment>
<evidence type="ECO:0000256" key="1">
    <source>
        <dbReference type="ARBA" id="ARBA00010531"/>
    </source>
</evidence>
<evidence type="ECO:0000256" key="2">
    <source>
        <dbReference type="ARBA" id="ARBA00022980"/>
    </source>
</evidence>
<dbReference type="Pfam" id="PF00687">
    <property type="entry name" value="Ribosomal_L1"/>
    <property type="match status" value="1"/>
</dbReference>
<evidence type="ECO:0000256" key="3">
    <source>
        <dbReference type="ARBA" id="ARBA00023274"/>
    </source>
</evidence>
<comment type="caution">
    <text evidence="5">The sequence shown here is derived from an EMBL/GenBank/DDBJ whole genome shotgun (WGS) entry which is preliminary data.</text>
</comment>
<protein>
    <recommendedName>
        <fullName evidence="7">Mitochondrial ribosomal protein L1</fullName>
    </recommendedName>
</protein>
<dbReference type="InterPro" id="IPR028364">
    <property type="entry name" value="Ribosomal_uL1/biogenesis"/>
</dbReference>
<dbReference type="PANTHER" id="PTHR36427:SF3">
    <property type="entry name" value="LARGE RIBOSOMAL SUBUNIT PROTEIN UL1M"/>
    <property type="match status" value="1"/>
</dbReference>
<name>A0AAW1HTL9_POPJA</name>
<dbReference type="Proteomes" id="UP001458880">
    <property type="component" value="Unassembled WGS sequence"/>
</dbReference>
<keyword evidence="2" id="KW-0689">Ribosomal protein</keyword>
<evidence type="ECO:0000313" key="5">
    <source>
        <dbReference type="EMBL" id="KAK9679653.1"/>
    </source>
</evidence>
<sequence length="366" mass="42712">MFKYLGPSFYLTQSRSYAARKGTRERRKKQKVKIEETKIKFVPHNQRDELKFLAARVSRKFNDSWKKLPTDDVYPQKYYQWKQYEFAEAVECHRETHHPDMYNQPDAPLHLIVELNMAGEKKNKYLENIHSIAGIPHKFEHGEERKILAFTKDTQALDEIRKAGAELAGSAELIKEFQNGNLSVHDFQFVLAHPNILPELVVLRGLMKRRFPNVSVHDFQFVLAHPNILPELVVLRGLMKRRFPNVKNGTLEVNLVEAVDKFRTGLQYSAVKDEFEKDFASVNIVIGMLNMSTKQLEENAEAVLNNIYSFRPKNQEAFITRCLLISPPSREKFKINYKKYLKQSEELKKSDENIEETQMKQKIAAV</sequence>
<dbReference type="EMBL" id="JASPKY010000996">
    <property type="protein sequence ID" value="KAK9679653.1"/>
    <property type="molecule type" value="Genomic_DNA"/>
</dbReference>